<reference evidence="2" key="1">
    <citation type="submission" date="2022-01" db="EMBL/GenBank/DDBJ databases">
        <authorList>
            <person name="Jo J.-H."/>
            <person name="Im W.-T."/>
        </authorList>
    </citation>
    <scope>NUCLEOTIDE SEQUENCE</scope>
    <source>
        <strain evidence="2">XY25</strain>
    </source>
</reference>
<dbReference type="EMBL" id="JAKLTN010000002">
    <property type="protein sequence ID" value="MCG2577622.1"/>
    <property type="molecule type" value="Genomic_DNA"/>
</dbReference>
<keyword evidence="3" id="KW-1185">Reference proteome</keyword>
<evidence type="ECO:0000313" key="3">
    <source>
        <dbReference type="Proteomes" id="UP001165384"/>
    </source>
</evidence>
<dbReference type="Proteomes" id="UP001165384">
    <property type="component" value="Unassembled WGS sequence"/>
</dbReference>
<gene>
    <name evidence="2" type="ORF">LZ012_11520</name>
</gene>
<dbReference type="RefSeq" id="WP_275710920.1">
    <property type="nucleotide sequence ID" value="NZ_JAKLTN010000002.1"/>
</dbReference>
<proteinExistence type="predicted"/>
<evidence type="ECO:0000313" key="2">
    <source>
        <dbReference type="EMBL" id="MCG2577622.1"/>
    </source>
</evidence>
<sequence>MKLSMLAVPQTRLSRIWLMALLIAMHCWPAAAVEIDDAAKSNVVSGQQAEVPWISGGIGDEAMTEMRKVAANYNVRLMLTGPRGNYLAGVPFTISRRGQTVVSGVTEGPLLYLKLPAGSYQVAVETDGARQTRNVRVAASGSAANLRFVSRSE</sequence>
<name>A0ABS9K384_9RHOO</name>
<evidence type="ECO:0000256" key="1">
    <source>
        <dbReference type="SAM" id="SignalP"/>
    </source>
</evidence>
<feature type="chain" id="PRO_5045130072" description="Carboxypeptidase regulatory-like domain-containing protein" evidence="1">
    <location>
        <begin position="33"/>
        <end position="153"/>
    </location>
</feature>
<keyword evidence="1" id="KW-0732">Signal</keyword>
<comment type="caution">
    <text evidence="2">The sequence shown here is derived from an EMBL/GenBank/DDBJ whole genome shotgun (WGS) entry which is preliminary data.</text>
</comment>
<accession>A0ABS9K384</accession>
<evidence type="ECO:0008006" key="4">
    <source>
        <dbReference type="Google" id="ProtNLM"/>
    </source>
</evidence>
<feature type="signal peptide" evidence="1">
    <location>
        <begin position="1"/>
        <end position="32"/>
    </location>
</feature>
<protein>
    <recommendedName>
        <fullName evidence="4">Carboxypeptidase regulatory-like domain-containing protein</fullName>
    </recommendedName>
</protein>
<organism evidence="2 3">
    <name type="scientific">Dechloromonas hankyongensis</name>
    <dbReference type="NCBI Taxonomy" id="2908002"/>
    <lineage>
        <taxon>Bacteria</taxon>
        <taxon>Pseudomonadati</taxon>
        <taxon>Pseudomonadota</taxon>
        <taxon>Betaproteobacteria</taxon>
        <taxon>Rhodocyclales</taxon>
        <taxon>Azonexaceae</taxon>
        <taxon>Dechloromonas</taxon>
    </lineage>
</organism>